<reference evidence="2 4" key="1">
    <citation type="submission" date="2016-08" db="EMBL/GenBank/DDBJ databases">
        <title>Characterization of Isolates of Eisenbergiella tayi Derived from Blood Cultures, Using Whole Genome Sequencing.</title>
        <authorList>
            <person name="Bernier A.-M."/>
            <person name="Burdz T."/>
            <person name="Wiebe D."/>
            <person name="Bernard K."/>
        </authorList>
    </citation>
    <scope>NUCLEOTIDE SEQUENCE [LARGE SCALE GENOMIC DNA]</scope>
    <source>
        <strain evidence="2 4">NML120146</strain>
    </source>
</reference>
<dbReference type="Proteomes" id="UP000094271">
    <property type="component" value="Unassembled WGS sequence"/>
</dbReference>
<name>A0A1E3U5Y2_9FIRM</name>
<keyword evidence="4" id="KW-1185">Reference proteome</keyword>
<evidence type="ECO:0000313" key="1">
    <source>
        <dbReference type="EMBL" id="ODR37052.1"/>
    </source>
</evidence>
<evidence type="ECO:0000313" key="2">
    <source>
        <dbReference type="EMBL" id="ODR47651.1"/>
    </source>
</evidence>
<protein>
    <submittedName>
        <fullName evidence="1">Transposase</fullName>
    </submittedName>
</protein>
<organism evidence="1 3">
    <name type="scientific">Eisenbergiella tayi</name>
    <dbReference type="NCBI Taxonomy" id="1432052"/>
    <lineage>
        <taxon>Bacteria</taxon>
        <taxon>Bacillati</taxon>
        <taxon>Bacillota</taxon>
        <taxon>Clostridia</taxon>
        <taxon>Lachnospirales</taxon>
        <taxon>Lachnospiraceae</taxon>
        <taxon>Eisenbergiella</taxon>
    </lineage>
</organism>
<dbReference type="EMBL" id="MEHD01000045">
    <property type="protein sequence ID" value="ODR47651.1"/>
    <property type="molecule type" value="Genomic_DNA"/>
</dbReference>
<gene>
    <name evidence="1" type="ORF">BEI59_35135</name>
    <name evidence="2" type="ORF">BEI63_26715</name>
</gene>
<dbReference type="RefSeq" id="WP_004613661.1">
    <property type="nucleotide sequence ID" value="NZ_CABMHK010000009.1"/>
</dbReference>
<dbReference type="EMBL" id="MEHA01000050">
    <property type="protein sequence ID" value="ODR37052.1"/>
    <property type="molecule type" value="Genomic_DNA"/>
</dbReference>
<dbReference type="Proteomes" id="UP000094869">
    <property type="component" value="Unassembled WGS sequence"/>
</dbReference>
<comment type="caution">
    <text evidence="1">The sequence shown here is derived from an EMBL/GenBank/DDBJ whole genome shotgun (WGS) entry which is preliminary data.</text>
</comment>
<dbReference type="OrthoDB" id="9808435at2"/>
<sequence>MDLLLFIDYIICLRKKGGFSLTQNQTPVTTTEHKIGKVTYLVCSSASERATDTLDKKIKKLIRKDMELNPANARK</sequence>
<reference evidence="1 3" key="2">
    <citation type="submission" date="2016-08" db="EMBL/GenBank/DDBJ databases">
        <authorList>
            <person name="Seilhamer J.J."/>
        </authorList>
    </citation>
    <scope>NUCLEOTIDE SEQUENCE [LARGE SCALE GENOMIC DNA]</scope>
    <source>
        <strain evidence="1 3">NML150140-1</strain>
    </source>
</reference>
<dbReference type="GeneID" id="86193871"/>
<evidence type="ECO:0000313" key="4">
    <source>
        <dbReference type="Proteomes" id="UP000094869"/>
    </source>
</evidence>
<evidence type="ECO:0000313" key="3">
    <source>
        <dbReference type="Proteomes" id="UP000094271"/>
    </source>
</evidence>
<dbReference type="InterPro" id="IPR026990">
    <property type="entry name" value="TnpW"/>
</dbReference>
<dbReference type="Pfam" id="PF14202">
    <property type="entry name" value="TnpW"/>
    <property type="match status" value="1"/>
</dbReference>
<accession>A0A1E3U5Y2</accession>
<dbReference type="AlphaFoldDB" id="A0A1E3U5Y2"/>
<proteinExistence type="predicted"/>